<sequence>MLTPSRRQCPTLCLNPNPHSLASAPVPQPSSHSATSSVMTCPFAPRLCTSFLMHAGAKPLPPSQDSQIRSHPQFKLVNSRLTLPASSPSSHRLLHIPRLLQRKPHTREIGSSNILYPSDDFSRIPFPSSLQPSPSPESFAHPHLPRPPPNSALPLSDYLLYPALVCPPHYAAVSSLPSNSPPRCLFPTAVPPPSYSITTSAMALHSPSPCAPRLSPSSRTRRRLNLDIYLSVYLYYNLTPSCFTQLVRRHAPNPRHHRLDKPSSLLDSFLRLNVVDFHSLLLPQPLKQLRCIA</sequence>
<feature type="compositionally biased region" description="Low complexity" evidence="1">
    <location>
        <begin position="126"/>
        <end position="138"/>
    </location>
</feature>
<protein>
    <submittedName>
        <fullName evidence="2">Uncharacterized protein</fullName>
    </submittedName>
</protein>
<feature type="region of interest" description="Disordered" evidence="1">
    <location>
        <begin position="126"/>
        <end position="146"/>
    </location>
</feature>
<organism evidence="2 3">
    <name type="scientific">Favolaschia claudopus</name>
    <dbReference type="NCBI Taxonomy" id="2862362"/>
    <lineage>
        <taxon>Eukaryota</taxon>
        <taxon>Fungi</taxon>
        <taxon>Dikarya</taxon>
        <taxon>Basidiomycota</taxon>
        <taxon>Agaricomycotina</taxon>
        <taxon>Agaricomycetes</taxon>
        <taxon>Agaricomycetidae</taxon>
        <taxon>Agaricales</taxon>
        <taxon>Marasmiineae</taxon>
        <taxon>Mycenaceae</taxon>
        <taxon>Favolaschia</taxon>
    </lineage>
</organism>
<name>A0AAW0AJE0_9AGAR</name>
<keyword evidence="3" id="KW-1185">Reference proteome</keyword>
<proteinExistence type="predicted"/>
<comment type="caution">
    <text evidence="2">The sequence shown here is derived from an EMBL/GenBank/DDBJ whole genome shotgun (WGS) entry which is preliminary data.</text>
</comment>
<accession>A0AAW0AJE0</accession>
<dbReference type="EMBL" id="JAWWNJ010000063">
    <property type="protein sequence ID" value="KAK7012825.1"/>
    <property type="molecule type" value="Genomic_DNA"/>
</dbReference>
<evidence type="ECO:0000313" key="2">
    <source>
        <dbReference type="EMBL" id="KAK7012825.1"/>
    </source>
</evidence>
<evidence type="ECO:0000313" key="3">
    <source>
        <dbReference type="Proteomes" id="UP001362999"/>
    </source>
</evidence>
<dbReference type="AlphaFoldDB" id="A0AAW0AJE0"/>
<gene>
    <name evidence="2" type="ORF">R3P38DRAFT_3279340</name>
</gene>
<evidence type="ECO:0000256" key="1">
    <source>
        <dbReference type="SAM" id="MobiDB-lite"/>
    </source>
</evidence>
<dbReference type="Proteomes" id="UP001362999">
    <property type="component" value="Unassembled WGS sequence"/>
</dbReference>
<reference evidence="2 3" key="1">
    <citation type="journal article" date="2024" name="J Genomics">
        <title>Draft genome sequencing and assembly of Favolaschia claudopus CIRM-BRFM 2984 isolated from oak limbs.</title>
        <authorList>
            <person name="Navarro D."/>
            <person name="Drula E."/>
            <person name="Chaduli D."/>
            <person name="Cazenave R."/>
            <person name="Ahrendt S."/>
            <person name="Wang J."/>
            <person name="Lipzen A."/>
            <person name="Daum C."/>
            <person name="Barry K."/>
            <person name="Grigoriev I.V."/>
            <person name="Favel A."/>
            <person name="Rosso M.N."/>
            <person name="Martin F."/>
        </authorList>
    </citation>
    <scope>NUCLEOTIDE SEQUENCE [LARGE SCALE GENOMIC DNA]</scope>
    <source>
        <strain evidence="2 3">CIRM-BRFM 2984</strain>
    </source>
</reference>